<gene>
    <name evidence="2" type="ORF">EVAR_46387_1</name>
</gene>
<name>A0A4C1WW25_EUMVA</name>
<protein>
    <submittedName>
        <fullName evidence="2">Uncharacterized protein</fullName>
    </submittedName>
</protein>
<accession>A0A4C1WW25</accession>
<dbReference type="Proteomes" id="UP000299102">
    <property type="component" value="Unassembled WGS sequence"/>
</dbReference>
<dbReference type="EMBL" id="BGZK01000660">
    <property type="protein sequence ID" value="GBP55090.1"/>
    <property type="molecule type" value="Genomic_DNA"/>
</dbReference>
<evidence type="ECO:0000313" key="3">
    <source>
        <dbReference type="Proteomes" id="UP000299102"/>
    </source>
</evidence>
<sequence length="146" mass="16362">MRLDNIFDKNSYERFSSVEQRSGSRGVQRFKTSSPTPTQRHSTKFRICKTTSAEGRKKVSIALEENGTPTSLISNNIETNDIDNAIGSLTSHMTKVVKTCARKVPVNFDHRKLPADVRRLMRAKNAALHRTSAFPTLANKSYAHAL</sequence>
<feature type="region of interest" description="Disordered" evidence="1">
    <location>
        <begin position="17"/>
        <end position="43"/>
    </location>
</feature>
<feature type="compositionally biased region" description="Polar residues" evidence="1">
    <location>
        <begin position="17"/>
        <end position="40"/>
    </location>
</feature>
<keyword evidence="3" id="KW-1185">Reference proteome</keyword>
<proteinExistence type="predicted"/>
<dbReference type="AlphaFoldDB" id="A0A4C1WW25"/>
<evidence type="ECO:0000256" key="1">
    <source>
        <dbReference type="SAM" id="MobiDB-lite"/>
    </source>
</evidence>
<reference evidence="2 3" key="1">
    <citation type="journal article" date="2019" name="Commun. Biol.">
        <title>The bagworm genome reveals a unique fibroin gene that provides high tensile strength.</title>
        <authorList>
            <person name="Kono N."/>
            <person name="Nakamura H."/>
            <person name="Ohtoshi R."/>
            <person name="Tomita M."/>
            <person name="Numata K."/>
            <person name="Arakawa K."/>
        </authorList>
    </citation>
    <scope>NUCLEOTIDE SEQUENCE [LARGE SCALE GENOMIC DNA]</scope>
</reference>
<dbReference type="OrthoDB" id="7487383at2759"/>
<evidence type="ECO:0000313" key="2">
    <source>
        <dbReference type="EMBL" id="GBP55090.1"/>
    </source>
</evidence>
<organism evidence="2 3">
    <name type="scientific">Eumeta variegata</name>
    <name type="common">Bagworm moth</name>
    <name type="synonym">Eumeta japonica</name>
    <dbReference type="NCBI Taxonomy" id="151549"/>
    <lineage>
        <taxon>Eukaryota</taxon>
        <taxon>Metazoa</taxon>
        <taxon>Ecdysozoa</taxon>
        <taxon>Arthropoda</taxon>
        <taxon>Hexapoda</taxon>
        <taxon>Insecta</taxon>
        <taxon>Pterygota</taxon>
        <taxon>Neoptera</taxon>
        <taxon>Endopterygota</taxon>
        <taxon>Lepidoptera</taxon>
        <taxon>Glossata</taxon>
        <taxon>Ditrysia</taxon>
        <taxon>Tineoidea</taxon>
        <taxon>Psychidae</taxon>
        <taxon>Oiketicinae</taxon>
        <taxon>Eumeta</taxon>
    </lineage>
</organism>
<comment type="caution">
    <text evidence="2">The sequence shown here is derived from an EMBL/GenBank/DDBJ whole genome shotgun (WGS) entry which is preliminary data.</text>
</comment>